<dbReference type="InterPro" id="IPR005532">
    <property type="entry name" value="SUMF_dom"/>
</dbReference>
<dbReference type="GO" id="GO:0120147">
    <property type="term" value="F:formylglycine-generating oxidase activity"/>
    <property type="evidence" value="ECO:0007669"/>
    <property type="project" value="TreeGrafter"/>
</dbReference>
<comment type="caution">
    <text evidence="3">The sequence shown here is derived from an EMBL/GenBank/DDBJ whole genome shotgun (WGS) entry which is preliminary data.</text>
</comment>
<sequence>MRMSGDLRFFAFALLLTATLSSASSLAEEHIWWDPQPLPDDVSFPLPGVASLLFRPVEVRGPDYWDIGRVVTLGNQSGGLFEDPYKVEVAGSFPSGTQAGWTILLGKYEVTKGQYAAVMGNGDIVSGLKVLAQRSGDPLDKKLAATPAPSERDLAKPLTWISTASILEFVETLNHWCFRSAECFARLPRVGGAPGFFRLPSEVEWEFGARGGTAALDNGAFKEKTPFPPQDWQSYAWAAPVSQSNTTRIGRFKPTSGGFFDMFGNAAEQMTERFYTEWRQGRPGGAVVRGGSFLDQGADLRSSLRREVSTYQWDGGSTVGDTRSPTVGIRLAVGSDFVATPALFDQIKASYERFRSRRAATPAGRSLSDGLVAAGDPLDAVEALLQRARSTGREPDYAAIETQLAQLRRLLRERGEAAAIAAARLSLANLAELSRAIDQQSRDLKLLDGAPASTDDPDVVLRIQSLRNRIEAADKLITSIYGRYADRVGELFSLGSDYSGTALTKLDAQFQGAADRLYLAIVEQDLRRTEALGGADGTDRSRIVRSLQERVAN</sequence>
<dbReference type="Pfam" id="PF03781">
    <property type="entry name" value="FGE-sulfatase"/>
    <property type="match status" value="1"/>
</dbReference>
<dbReference type="InterPro" id="IPR051043">
    <property type="entry name" value="Sulfatase_Mod_Factor_Kinase"/>
</dbReference>
<reference evidence="3 4" key="1">
    <citation type="submission" date="2018-03" db="EMBL/GenBank/DDBJ databases">
        <title>Genome sequence of the symbiotic type strain Mesorhizobium helmanticense CSLC115NT isolated from Lotus corniculatus nodules.</title>
        <authorList>
            <person name="Sannazzaro A.I."/>
            <person name="Torres Tejerizo G.A."/>
            <person name="Dip D."/>
            <person name="Caballero M."/>
            <person name="Pistorio M."/>
            <person name="Estrella M.J."/>
        </authorList>
    </citation>
    <scope>NUCLEOTIDE SEQUENCE [LARGE SCALE GENOMIC DNA]</scope>
    <source>
        <strain evidence="3 4">CSLC115N</strain>
    </source>
</reference>
<dbReference type="InterPro" id="IPR042095">
    <property type="entry name" value="SUMF_sf"/>
</dbReference>
<dbReference type="OrthoDB" id="9768004at2"/>
<name>A0A2T4J3A6_9HYPH</name>
<dbReference type="InterPro" id="IPR016187">
    <property type="entry name" value="CTDL_fold"/>
</dbReference>
<keyword evidence="4" id="KW-1185">Reference proteome</keyword>
<protein>
    <recommendedName>
        <fullName evidence="2">Sulfatase-modifying factor enzyme-like domain-containing protein</fullName>
    </recommendedName>
</protein>
<feature type="signal peptide" evidence="1">
    <location>
        <begin position="1"/>
        <end position="27"/>
    </location>
</feature>
<organism evidence="3 4">
    <name type="scientific">Mesorhizobium helmanticense</name>
    <dbReference type="NCBI Taxonomy" id="1776423"/>
    <lineage>
        <taxon>Bacteria</taxon>
        <taxon>Pseudomonadati</taxon>
        <taxon>Pseudomonadota</taxon>
        <taxon>Alphaproteobacteria</taxon>
        <taxon>Hyphomicrobiales</taxon>
        <taxon>Phyllobacteriaceae</taxon>
        <taxon>Mesorhizobium</taxon>
    </lineage>
</organism>
<evidence type="ECO:0000313" key="3">
    <source>
        <dbReference type="EMBL" id="PTE12381.1"/>
    </source>
</evidence>
<evidence type="ECO:0000259" key="2">
    <source>
        <dbReference type="Pfam" id="PF03781"/>
    </source>
</evidence>
<dbReference type="EMBL" id="PZJX01000003">
    <property type="protein sequence ID" value="PTE12381.1"/>
    <property type="molecule type" value="Genomic_DNA"/>
</dbReference>
<dbReference type="Proteomes" id="UP000240259">
    <property type="component" value="Unassembled WGS sequence"/>
</dbReference>
<gene>
    <name evidence="3" type="ORF">C9427_02015</name>
</gene>
<dbReference type="Gene3D" id="3.90.1580.10">
    <property type="entry name" value="paralog of FGE (formylglycine-generating enzyme)"/>
    <property type="match status" value="1"/>
</dbReference>
<proteinExistence type="predicted"/>
<keyword evidence="1" id="KW-0732">Signal</keyword>
<accession>A0A2T4J3A6</accession>
<dbReference type="SUPFAM" id="SSF56436">
    <property type="entry name" value="C-type lectin-like"/>
    <property type="match status" value="1"/>
</dbReference>
<feature type="chain" id="PRO_5015660042" description="Sulfatase-modifying factor enzyme-like domain-containing protein" evidence="1">
    <location>
        <begin position="28"/>
        <end position="553"/>
    </location>
</feature>
<evidence type="ECO:0000313" key="4">
    <source>
        <dbReference type="Proteomes" id="UP000240259"/>
    </source>
</evidence>
<feature type="domain" description="Sulfatase-modifying factor enzyme-like" evidence="2">
    <location>
        <begin position="105"/>
        <end position="332"/>
    </location>
</feature>
<dbReference type="PANTHER" id="PTHR23150">
    <property type="entry name" value="SULFATASE MODIFYING FACTOR 1, 2"/>
    <property type="match status" value="1"/>
</dbReference>
<dbReference type="PANTHER" id="PTHR23150:SF19">
    <property type="entry name" value="FORMYLGLYCINE-GENERATING ENZYME"/>
    <property type="match status" value="1"/>
</dbReference>
<evidence type="ECO:0000256" key="1">
    <source>
        <dbReference type="SAM" id="SignalP"/>
    </source>
</evidence>
<dbReference type="AlphaFoldDB" id="A0A2T4J3A6"/>